<evidence type="ECO:0000313" key="2">
    <source>
        <dbReference type="EMBL" id="TDR88126.1"/>
    </source>
</evidence>
<dbReference type="Proteomes" id="UP000295122">
    <property type="component" value="Unassembled WGS sequence"/>
</dbReference>
<accession>A0A4R7BW07</accession>
<keyword evidence="3" id="KW-1185">Reference proteome</keyword>
<dbReference type="Gene3D" id="3.40.50.450">
    <property type="match status" value="1"/>
</dbReference>
<dbReference type="EMBL" id="SNZR01000015">
    <property type="protein sequence ID" value="TDR88126.1"/>
    <property type="molecule type" value="Genomic_DNA"/>
</dbReference>
<evidence type="ECO:0000313" key="3">
    <source>
        <dbReference type="Proteomes" id="UP000295122"/>
    </source>
</evidence>
<sequence length="261" mass="26939">MAEPDSHPEGAPDGGPGRLARPRPTLRVGITGHRPNKLPGDLPERIRQTLAGTMRAIEASLLRLQASSRPGCRLVTALAEGADSLAAEAAPAHWEREALLPMPRAVYAADFLPEGETTSPALDALDRHLACAASVTELPLIGRDPAPTGAARDRQYEALGRALVRRIDCLIAVWDGAAAAGIGGTASVLAEALDHGMGVVWIDPAAPDGARLIARLEQGEGARPVSAPADDGAFDALVCTALARQGARTRCDSGASPATGD</sequence>
<dbReference type="RefSeq" id="WP_133773360.1">
    <property type="nucleotide sequence ID" value="NZ_SNZR01000015.1"/>
</dbReference>
<name>A0A4R7BW07_9HYPH</name>
<protein>
    <submittedName>
        <fullName evidence="2">Uncharacterized protein</fullName>
    </submittedName>
</protein>
<dbReference type="AlphaFoldDB" id="A0A4R7BW07"/>
<reference evidence="2 3" key="1">
    <citation type="submission" date="2019-03" db="EMBL/GenBank/DDBJ databases">
        <title>Genomic Encyclopedia of Type Strains, Phase IV (KMG-IV): sequencing the most valuable type-strain genomes for metagenomic binning, comparative biology and taxonomic classification.</title>
        <authorList>
            <person name="Goeker M."/>
        </authorList>
    </citation>
    <scope>NUCLEOTIDE SEQUENCE [LARGE SCALE GENOMIC DNA]</scope>
    <source>
        <strain evidence="2 3">DSM 25903</strain>
    </source>
</reference>
<feature type="region of interest" description="Disordered" evidence="1">
    <location>
        <begin position="1"/>
        <end position="40"/>
    </location>
</feature>
<organism evidence="2 3">
    <name type="scientific">Enterovirga rhinocerotis</name>
    <dbReference type="NCBI Taxonomy" id="1339210"/>
    <lineage>
        <taxon>Bacteria</taxon>
        <taxon>Pseudomonadati</taxon>
        <taxon>Pseudomonadota</taxon>
        <taxon>Alphaproteobacteria</taxon>
        <taxon>Hyphomicrobiales</taxon>
        <taxon>Methylobacteriaceae</taxon>
        <taxon>Enterovirga</taxon>
    </lineage>
</organism>
<dbReference type="OrthoDB" id="2968017at2"/>
<comment type="caution">
    <text evidence="2">The sequence shown here is derived from an EMBL/GenBank/DDBJ whole genome shotgun (WGS) entry which is preliminary data.</text>
</comment>
<evidence type="ECO:0000256" key="1">
    <source>
        <dbReference type="SAM" id="MobiDB-lite"/>
    </source>
</evidence>
<proteinExistence type="predicted"/>
<feature type="compositionally biased region" description="Basic and acidic residues" evidence="1">
    <location>
        <begin position="1"/>
        <end position="10"/>
    </location>
</feature>
<gene>
    <name evidence="2" type="ORF">EV668_3995</name>
</gene>